<protein>
    <recommendedName>
        <fullName evidence="9">Ig-like domain-containing protein</fullName>
    </recommendedName>
</protein>
<dbReference type="PANTHER" id="PTHR19433">
    <property type="entry name" value="T-CELL RECEPTOR ALPHA CHAIN V REGION-RELATED"/>
    <property type="match status" value="1"/>
</dbReference>
<dbReference type="InterPro" id="IPR036179">
    <property type="entry name" value="Ig-like_dom_sf"/>
</dbReference>
<dbReference type="SUPFAM" id="SSF48726">
    <property type="entry name" value="Immunoglobulin"/>
    <property type="match status" value="2"/>
</dbReference>
<dbReference type="PROSITE" id="PS50835">
    <property type="entry name" value="IG_LIKE"/>
    <property type="match status" value="1"/>
</dbReference>
<evidence type="ECO:0000256" key="8">
    <source>
        <dbReference type="SAM" id="Phobius"/>
    </source>
</evidence>
<keyword evidence="11" id="KW-1185">Reference proteome</keyword>
<keyword evidence="3" id="KW-0732">Signal</keyword>
<dbReference type="InterPro" id="IPR007110">
    <property type="entry name" value="Ig-like_dom"/>
</dbReference>
<dbReference type="InterPro" id="IPR013783">
    <property type="entry name" value="Ig-like_fold"/>
</dbReference>
<organism evidence="10 11">
    <name type="scientific">Sander lucioperca</name>
    <name type="common">Pike-perch</name>
    <name type="synonym">Perca lucioperca</name>
    <dbReference type="NCBI Taxonomy" id="283035"/>
    <lineage>
        <taxon>Eukaryota</taxon>
        <taxon>Metazoa</taxon>
        <taxon>Chordata</taxon>
        <taxon>Craniata</taxon>
        <taxon>Vertebrata</taxon>
        <taxon>Euteleostomi</taxon>
        <taxon>Actinopterygii</taxon>
        <taxon>Neopterygii</taxon>
        <taxon>Teleostei</taxon>
        <taxon>Neoteleostei</taxon>
        <taxon>Acanthomorphata</taxon>
        <taxon>Eupercaria</taxon>
        <taxon>Perciformes</taxon>
        <taxon>Percoidei</taxon>
        <taxon>Percidae</taxon>
        <taxon>Luciopercinae</taxon>
        <taxon>Sander</taxon>
    </lineage>
</organism>
<evidence type="ECO:0000256" key="4">
    <source>
        <dbReference type="ARBA" id="ARBA00022859"/>
    </source>
</evidence>
<comment type="subcellular location">
    <subcellularLocation>
        <location evidence="1">Cell membrane</location>
    </subcellularLocation>
</comment>
<evidence type="ECO:0000256" key="7">
    <source>
        <dbReference type="ARBA" id="ARBA00023180"/>
    </source>
</evidence>
<reference evidence="10" key="2">
    <citation type="submission" date="2025-09" db="UniProtKB">
        <authorList>
            <consortium name="Ensembl"/>
        </authorList>
    </citation>
    <scope>IDENTIFICATION</scope>
</reference>
<dbReference type="InterPro" id="IPR003599">
    <property type="entry name" value="Ig_sub"/>
</dbReference>
<dbReference type="GO" id="GO:0002376">
    <property type="term" value="P:immune system process"/>
    <property type="evidence" value="ECO:0007669"/>
    <property type="project" value="UniProtKB-KW"/>
</dbReference>
<proteinExistence type="predicted"/>
<dbReference type="SMART" id="SM00409">
    <property type="entry name" value="IG"/>
    <property type="match status" value="2"/>
</dbReference>
<evidence type="ECO:0000256" key="2">
    <source>
        <dbReference type="ARBA" id="ARBA00022475"/>
    </source>
</evidence>
<dbReference type="Proteomes" id="UP000694568">
    <property type="component" value="Unplaced"/>
</dbReference>
<evidence type="ECO:0000256" key="1">
    <source>
        <dbReference type="ARBA" id="ARBA00004236"/>
    </source>
</evidence>
<evidence type="ECO:0000256" key="3">
    <source>
        <dbReference type="ARBA" id="ARBA00022729"/>
    </source>
</evidence>
<evidence type="ECO:0000313" key="10">
    <source>
        <dbReference type="Ensembl" id="ENSSLUP00000055616.1"/>
    </source>
</evidence>
<feature type="domain" description="Ig-like" evidence="9">
    <location>
        <begin position="127"/>
        <end position="245"/>
    </location>
</feature>
<evidence type="ECO:0000313" key="11">
    <source>
        <dbReference type="Proteomes" id="UP000694568"/>
    </source>
</evidence>
<keyword evidence="8" id="KW-0812">Transmembrane</keyword>
<dbReference type="GO" id="GO:0005886">
    <property type="term" value="C:plasma membrane"/>
    <property type="evidence" value="ECO:0007669"/>
    <property type="project" value="UniProtKB-SubCell"/>
</dbReference>
<keyword evidence="2" id="KW-1003">Cell membrane</keyword>
<dbReference type="SMART" id="SM00406">
    <property type="entry name" value="IGv"/>
    <property type="match status" value="1"/>
</dbReference>
<dbReference type="InterPro" id="IPR052051">
    <property type="entry name" value="TCR_complex_component"/>
</dbReference>
<keyword evidence="7" id="KW-0325">Glycoprotein</keyword>
<name>A0A8D0DCS3_SANLU</name>
<sequence length="328" mass="35949">MATLVNASYSICFTGCTDDQSFVTKTVCVGEDVTLTCSRPSGLSGYLFWIRVVAGNFPEMLGATYTFDNGNVNKTPRITAKQEPGTFVLHITKTELSDTAFYYCEQVVELQTTFLNKTSLKVKAPEPDITAVIQDFPSDPARPGDSVTLQCSVLSDSDKTCPGEQSVFWFRAGSSEFHPSLIYAHRNRGDECEKSPEAYSPQKCVYNFSKIISSSDAGTYYCAVATCGEILFGNGTKLDIEANMSSGDCQRANTILSLLCAALATSLTVVALLVYTIKKKKFNCCNGNKTYFTLSHIDLVDFTQTLVPCLFGLYIVDYQNMIKSCVSL</sequence>
<evidence type="ECO:0000256" key="5">
    <source>
        <dbReference type="ARBA" id="ARBA00023136"/>
    </source>
</evidence>
<keyword evidence="6" id="KW-1015">Disulfide bond</keyword>
<dbReference type="GO" id="GO:0009617">
    <property type="term" value="P:response to bacterium"/>
    <property type="evidence" value="ECO:0007669"/>
    <property type="project" value="TreeGrafter"/>
</dbReference>
<keyword evidence="8" id="KW-1133">Transmembrane helix</keyword>
<accession>A0A8D0DCS3</accession>
<dbReference type="GeneTree" id="ENSGT01030000234530"/>
<evidence type="ECO:0000259" key="9">
    <source>
        <dbReference type="PROSITE" id="PS50835"/>
    </source>
</evidence>
<reference evidence="10" key="1">
    <citation type="submission" date="2025-08" db="UniProtKB">
        <authorList>
            <consortium name="Ensembl"/>
        </authorList>
    </citation>
    <scope>IDENTIFICATION</scope>
</reference>
<dbReference type="Ensembl" id="ENSSLUT00000057232.1">
    <property type="protein sequence ID" value="ENSSLUP00000055616.1"/>
    <property type="gene ID" value="ENSSLUG00000023988.1"/>
</dbReference>
<dbReference type="Gene3D" id="2.60.40.10">
    <property type="entry name" value="Immunoglobulins"/>
    <property type="match status" value="2"/>
</dbReference>
<feature type="transmembrane region" description="Helical" evidence="8">
    <location>
        <begin position="255"/>
        <end position="275"/>
    </location>
</feature>
<dbReference type="Pfam" id="PF07686">
    <property type="entry name" value="V-set"/>
    <property type="match status" value="2"/>
</dbReference>
<dbReference type="CDD" id="cd00099">
    <property type="entry name" value="IgV"/>
    <property type="match status" value="1"/>
</dbReference>
<dbReference type="AlphaFoldDB" id="A0A8D0DCS3"/>
<evidence type="ECO:0000256" key="6">
    <source>
        <dbReference type="ARBA" id="ARBA00023157"/>
    </source>
</evidence>
<keyword evidence="5 8" id="KW-0472">Membrane</keyword>
<dbReference type="InterPro" id="IPR013106">
    <property type="entry name" value="Ig_V-set"/>
</dbReference>
<keyword evidence="4" id="KW-0391">Immunity</keyword>